<organism evidence="6 7">
    <name type="scientific">Achromobacter deleyi</name>
    <dbReference type="NCBI Taxonomy" id="1353891"/>
    <lineage>
        <taxon>Bacteria</taxon>
        <taxon>Pseudomonadati</taxon>
        <taxon>Pseudomonadota</taxon>
        <taxon>Betaproteobacteria</taxon>
        <taxon>Burkholderiales</taxon>
        <taxon>Alcaligenaceae</taxon>
        <taxon>Achromobacter</taxon>
    </lineage>
</organism>
<dbReference type="InterPro" id="IPR036388">
    <property type="entry name" value="WH-like_DNA-bd_sf"/>
</dbReference>
<dbReference type="GO" id="GO:0003700">
    <property type="term" value="F:DNA-binding transcription factor activity"/>
    <property type="evidence" value="ECO:0007669"/>
    <property type="project" value="InterPro"/>
</dbReference>
<dbReference type="AlphaFoldDB" id="A0A6S7A1L0"/>
<dbReference type="InterPro" id="IPR050950">
    <property type="entry name" value="HTH-type_LysR_regulators"/>
</dbReference>
<evidence type="ECO:0000256" key="1">
    <source>
        <dbReference type="ARBA" id="ARBA00009437"/>
    </source>
</evidence>
<name>A0A6S7A1L0_9BURK</name>
<keyword evidence="4" id="KW-0804">Transcription</keyword>
<dbReference type="SUPFAM" id="SSF46785">
    <property type="entry name" value="Winged helix' DNA-binding domain"/>
    <property type="match status" value="1"/>
</dbReference>
<evidence type="ECO:0000256" key="3">
    <source>
        <dbReference type="ARBA" id="ARBA00023125"/>
    </source>
</evidence>
<feature type="domain" description="HTH lysR-type" evidence="5">
    <location>
        <begin position="1"/>
        <end position="58"/>
    </location>
</feature>
<dbReference type="SUPFAM" id="SSF53850">
    <property type="entry name" value="Periplasmic binding protein-like II"/>
    <property type="match status" value="1"/>
</dbReference>
<dbReference type="InterPro" id="IPR000847">
    <property type="entry name" value="LysR_HTH_N"/>
</dbReference>
<evidence type="ECO:0000256" key="4">
    <source>
        <dbReference type="ARBA" id="ARBA00023163"/>
    </source>
</evidence>
<reference evidence="6 7" key="1">
    <citation type="submission" date="2020-04" db="EMBL/GenBank/DDBJ databases">
        <authorList>
            <person name="De Canck E."/>
        </authorList>
    </citation>
    <scope>NUCLEOTIDE SEQUENCE [LARGE SCALE GENOMIC DNA]</scope>
    <source>
        <strain evidence="6 7">LMG 3458</strain>
    </source>
</reference>
<dbReference type="GO" id="GO:0003677">
    <property type="term" value="F:DNA binding"/>
    <property type="evidence" value="ECO:0007669"/>
    <property type="project" value="UniProtKB-KW"/>
</dbReference>
<dbReference type="InterPro" id="IPR005119">
    <property type="entry name" value="LysR_subst-bd"/>
</dbReference>
<dbReference type="FunFam" id="1.10.10.10:FF:000001">
    <property type="entry name" value="LysR family transcriptional regulator"/>
    <property type="match status" value="1"/>
</dbReference>
<gene>
    <name evidence="6" type="primary">cynR_10</name>
    <name evidence="6" type="ORF">LMG3458_03075</name>
</gene>
<dbReference type="Proteomes" id="UP000494111">
    <property type="component" value="Unassembled WGS sequence"/>
</dbReference>
<evidence type="ECO:0000256" key="2">
    <source>
        <dbReference type="ARBA" id="ARBA00023015"/>
    </source>
</evidence>
<proteinExistence type="inferred from homology"/>
<dbReference type="EMBL" id="CADIJO010000009">
    <property type="protein sequence ID" value="CAB3708494.1"/>
    <property type="molecule type" value="Genomic_DNA"/>
</dbReference>
<sequence length="315" mass="34214">MDIRQLQYFVALYEEGSVTRAARRMHVVQPAISQQIKRLEADFGVQLFERAAHGTAPTTAARDFYAVCLSILNQLRQAEAVLREASRQPAGRLTLGAQASMNQHIVPTALSQFHARYPAIAISARDGYRADLVDWLNRGEIDFALLSATQEKLHLASLTLCQESLVAVGHPDTLAGRDAMPGEALAGFKLVLHSRSKSLRTLIDNQFGLHGLDVRPDLEIDALPSVLALVRQPGWLSIVPRTAVAPDAAQDGLAWLPLRKPSLHRDVMAAWSPQRPPAVYMAPFLELLRLGLAGVQGVTLAGRPAQPLDGARAGG</sequence>
<protein>
    <submittedName>
        <fullName evidence="6">HTH-type transcriptional regulator CynR</fullName>
    </submittedName>
</protein>
<dbReference type="PANTHER" id="PTHR30419">
    <property type="entry name" value="HTH-TYPE TRANSCRIPTIONAL REGULATOR YBHD"/>
    <property type="match status" value="1"/>
</dbReference>
<dbReference type="PRINTS" id="PR00039">
    <property type="entry name" value="HTHLYSR"/>
</dbReference>
<dbReference type="GO" id="GO:0005829">
    <property type="term" value="C:cytosol"/>
    <property type="evidence" value="ECO:0007669"/>
    <property type="project" value="TreeGrafter"/>
</dbReference>
<dbReference type="Pfam" id="PF00126">
    <property type="entry name" value="HTH_1"/>
    <property type="match status" value="1"/>
</dbReference>
<dbReference type="Gene3D" id="1.10.10.10">
    <property type="entry name" value="Winged helix-like DNA-binding domain superfamily/Winged helix DNA-binding domain"/>
    <property type="match status" value="1"/>
</dbReference>
<dbReference type="RefSeq" id="WP_175192906.1">
    <property type="nucleotide sequence ID" value="NZ_CADIJO010000009.1"/>
</dbReference>
<dbReference type="Pfam" id="PF03466">
    <property type="entry name" value="LysR_substrate"/>
    <property type="match status" value="1"/>
</dbReference>
<accession>A0A6S7A1L0</accession>
<keyword evidence="3" id="KW-0238">DNA-binding</keyword>
<evidence type="ECO:0000313" key="7">
    <source>
        <dbReference type="Proteomes" id="UP000494111"/>
    </source>
</evidence>
<comment type="similarity">
    <text evidence="1">Belongs to the LysR transcriptional regulatory family.</text>
</comment>
<dbReference type="InterPro" id="IPR036390">
    <property type="entry name" value="WH_DNA-bd_sf"/>
</dbReference>
<dbReference type="CDD" id="cd05466">
    <property type="entry name" value="PBP2_LTTR_substrate"/>
    <property type="match status" value="1"/>
</dbReference>
<dbReference type="PROSITE" id="PS50931">
    <property type="entry name" value="HTH_LYSR"/>
    <property type="match status" value="1"/>
</dbReference>
<evidence type="ECO:0000313" key="6">
    <source>
        <dbReference type="EMBL" id="CAB3708494.1"/>
    </source>
</evidence>
<keyword evidence="2" id="KW-0805">Transcription regulation</keyword>
<dbReference type="Gene3D" id="3.40.190.10">
    <property type="entry name" value="Periplasmic binding protein-like II"/>
    <property type="match status" value="2"/>
</dbReference>
<evidence type="ECO:0000259" key="5">
    <source>
        <dbReference type="PROSITE" id="PS50931"/>
    </source>
</evidence>